<gene>
    <name evidence="2" type="ORF">NSCI0253_LOCUS21075</name>
</gene>
<feature type="region of interest" description="Disordered" evidence="1">
    <location>
        <begin position="26"/>
        <end position="52"/>
    </location>
</feature>
<reference evidence="2" key="1">
    <citation type="submission" date="2021-01" db="EMBL/GenBank/DDBJ databases">
        <authorList>
            <person name="Corre E."/>
            <person name="Pelletier E."/>
            <person name="Niang G."/>
            <person name="Scheremetjew M."/>
            <person name="Finn R."/>
            <person name="Kale V."/>
            <person name="Holt S."/>
            <person name="Cochrane G."/>
            <person name="Meng A."/>
            <person name="Brown T."/>
            <person name="Cohen L."/>
        </authorList>
    </citation>
    <scope>NUCLEOTIDE SEQUENCE</scope>
</reference>
<feature type="region of interest" description="Disordered" evidence="1">
    <location>
        <begin position="68"/>
        <end position="141"/>
    </location>
</feature>
<protein>
    <submittedName>
        <fullName evidence="2">Uncharacterized protein</fullName>
    </submittedName>
</protein>
<accession>A0A7S1A9E1</accession>
<proteinExistence type="predicted"/>
<dbReference type="AlphaFoldDB" id="A0A7S1A9E1"/>
<name>A0A7S1A9E1_NOCSC</name>
<sequence length="141" mass="15278">MVHGNYRGNFSTSYDEFCLGVQQGSASKSTFGHRQRQALEERSGSLRRASRTVASTAASIVLKSPSSGHILGKAHALPEHPLRGTSQHDPCGVSHRDLPTVTGRLTPRSRLHPQRNSDISGGAQPHDMILREPVVLKGSYS</sequence>
<organism evidence="2">
    <name type="scientific">Noctiluca scintillans</name>
    <name type="common">Sea sparkle</name>
    <name type="synonym">Red tide dinoflagellate</name>
    <dbReference type="NCBI Taxonomy" id="2966"/>
    <lineage>
        <taxon>Eukaryota</taxon>
        <taxon>Sar</taxon>
        <taxon>Alveolata</taxon>
        <taxon>Dinophyceae</taxon>
        <taxon>Noctilucales</taxon>
        <taxon>Noctilucaceae</taxon>
        <taxon>Noctiluca</taxon>
    </lineage>
</organism>
<evidence type="ECO:0000256" key="1">
    <source>
        <dbReference type="SAM" id="MobiDB-lite"/>
    </source>
</evidence>
<evidence type="ECO:0000313" key="2">
    <source>
        <dbReference type="EMBL" id="CAD8846725.1"/>
    </source>
</evidence>
<dbReference type="EMBL" id="HBFQ01029911">
    <property type="protein sequence ID" value="CAD8846725.1"/>
    <property type="molecule type" value="Transcribed_RNA"/>
</dbReference>